<dbReference type="InterPro" id="IPR011709">
    <property type="entry name" value="DEAD-box_helicase_OB_fold"/>
</dbReference>
<evidence type="ECO:0000259" key="5">
    <source>
        <dbReference type="PROSITE" id="PS51192"/>
    </source>
</evidence>
<dbReference type="Gene3D" id="1.20.120.1080">
    <property type="match status" value="1"/>
</dbReference>
<name>A0A4Z0F8Z0_9GAMM</name>
<dbReference type="InterPro" id="IPR024590">
    <property type="entry name" value="HrpA_C"/>
</dbReference>
<dbReference type="Pfam" id="PF11898">
    <property type="entry name" value="DUF3418"/>
    <property type="match status" value="1"/>
</dbReference>
<dbReference type="SMART" id="SM00487">
    <property type="entry name" value="DEXDc"/>
    <property type="match status" value="1"/>
</dbReference>
<keyword evidence="4" id="KW-0067">ATP-binding</keyword>
<dbReference type="Proteomes" id="UP000297890">
    <property type="component" value="Unassembled WGS sequence"/>
</dbReference>
<dbReference type="PANTHER" id="PTHR18934:SF99">
    <property type="entry name" value="ATP-DEPENDENT RNA HELICASE DHX37-RELATED"/>
    <property type="match status" value="1"/>
</dbReference>
<reference evidence="7 8" key="1">
    <citation type="journal article" date="2019" name="ISME J.">
        <title>Candidatus Macondimonas diazotrophica, a novel gammaproteobacterial genus dominating crude-oil-contaminated coastal sediments.</title>
        <authorList>
            <person name="Karthikeyan S."/>
            <person name="Konstantinidis K."/>
        </authorList>
    </citation>
    <scope>NUCLEOTIDE SEQUENCE [LARGE SCALE GENOMIC DNA]</scope>
    <source>
        <strain evidence="7 8">KTK01</strain>
    </source>
</reference>
<evidence type="ECO:0000313" key="7">
    <source>
        <dbReference type="EMBL" id="TFZ82288.1"/>
    </source>
</evidence>
<dbReference type="Pfam" id="PF21010">
    <property type="entry name" value="HA2_C"/>
    <property type="match status" value="1"/>
</dbReference>
<evidence type="ECO:0000256" key="4">
    <source>
        <dbReference type="ARBA" id="ARBA00022840"/>
    </source>
</evidence>
<keyword evidence="8" id="KW-1185">Reference proteome</keyword>
<protein>
    <submittedName>
        <fullName evidence="7">ATP-dependent RNA helicase HrpA</fullName>
        <ecNumber evidence="7">3.6.4.13</ecNumber>
    </submittedName>
</protein>
<dbReference type="SMART" id="SM00382">
    <property type="entry name" value="AAA"/>
    <property type="match status" value="1"/>
</dbReference>
<comment type="caution">
    <text evidence="7">The sequence shown here is derived from an EMBL/GenBank/DDBJ whole genome shotgun (WGS) entry which is preliminary data.</text>
</comment>
<dbReference type="InterPro" id="IPR003593">
    <property type="entry name" value="AAA+_ATPase"/>
</dbReference>
<evidence type="ECO:0000256" key="2">
    <source>
        <dbReference type="ARBA" id="ARBA00022801"/>
    </source>
</evidence>
<dbReference type="InterPro" id="IPR001650">
    <property type="entry name" value="Helicase_C-like"/>
</dbReference>
<dbReference type="OrthoDB" id="9805617at2"/>
<dbReference type="Pfam" id="PF07717">
    <property type="entry name" value="OB_NTP_bind"/>
    <property type="match status" value="1"/>
</dbReference>
<dbReference type="Pfam" id="PF04408">
    <property type="entry name" value="WHD_HA2"/>
    <property type="match status" value="1"/>
</dbReference>
<dbReference type="PROSITE" id="PS51194">
    <property type="entry name" value="HELICASE_CTER"/>
    <property type="match status" value="1"/>
</dbReference>
<keyword evidence="3 7" id="KW-0347">Helicase</keyword>
<dbReference type="InterPro" id="IPR027417">
    <property type="entry name" value="P-loop_NTPase"/>
</dbReference>
<dbReference type="GO" id="GO:0016787">
    <property type="term" value="F:hydrolase activity"/>
    <property type="evidence" value="ECO:0007669"/>
    <property type="project" value="UniProtKB-KW"/>
</dbReference>
<sequence>MSDVHWDELAALLPQVRSIDQPALRRALRELKNRKSRLSASELAERVEASRAACAARRARLPALQYPPELPVSGARDELVAAIATHPVVVICGATGSGKTTQIPKLCLEAGRGIRGLIGHTQPRRLAARTVAARLAQELGSPLGEVAGYQVRFAEQLGPDPFIKVMTDGILLAELARDRMLWAYDTLIIDEAHERSLNIDFLLGYLKHLLPRRPDLKVVITSATIDPERFARHFDGAPVFSVAGRTYPVELRYRPLDADPKALRDPTDGVLAAVAELDRGGRQDILVFLPGERDIREVGEALRRQNLPGTEILPLYARLAARHQDLVFRPHRQRRIVLATNVAETSLTVPGIRHVIDTGVARISRYSHRTKVGRLPIEAISQASADQRAGRCGRTAPGTCIRLYSEADYLARPRFTDPEIQRTNLAGVVLQMKALRLGEIEDFPFPDPPDARYVKDALQLLRELGALDGAGQLTRRGRDLARLPVDPVVGRMVLAGAEHHCLHEVLIIASALAVGDPRERPPEQAALADSKQAVFRHPRSDFLSYLRLWAAWREAGSSSAARRQFCEAHMVSALRMREWSDVHRELLQLVHEQSLRVNQKPAEEAAIHQALLSGLLGRIGHKREEGDYQGARGVRFHLHPGSGLARKRPEWVMAAELVQTSRLYARTVAAIEPPWVEAAAGDLLKRSYLEPHWQARAGRVGAYMQTSLHGLILSARRRVDYGPIDPVLARELLIREGLVAGECRTRGGFLAHNRALWAELLEEEAKLRQPGALLDEEAPFNFYAQRIPADVHDMVRFERWRQAAEREDPGRLFMHREDLVRADSAWADSRAYPDQMTVEGMPLQLRYRFEPGDPEDGVTVQIPQPALAPLRAESFERLVPGMLADKVEALIRGLPKALRRHFIPAPHFAKAATEALLEEADVALRPGLSRALARMTGVEVPPDQWPEDSVPDNLRMRFEILGPDGSIVASGRDLGALQAAHHGDGRIVAPAQAAPAKGEEVARWNRDRVTDWDFGPLPDGAVEVVRAGLRVPAWPALAVEGDAVALRLFDRPEAARAAHRAGILALVRQRLGASMRLLEKQMPLARELGLLYAPQGRWDALRADLVEAVLRRLFLTLPLPRDADTFAARLDAGRRQLMPVAAQVAQAVHAALTEYKVLRPLLQADAPEPRRSVLADIRAQAEWLMAPGFAARIEDPWLGRLAVYLKGARLRLEKLPGRAARDAQWQAAVAHWLRRLAELSATDDPDRAARRDALRWMVEEYRLSLFAQELGVQGRVSERRLAELFEDCR</sequence>
<accession>A0A4Z0F8Z0</accession>
<dbReference type="RefSeq" id="WP_135281993.1">
    <property type="nucleotide sequence ID" value="NZ_SRIO01000010.1"/>
</dbReference>
<dbReference type="GO" id="GO:0005524">
    <property type="term" value="F:ATP binding"/>
    <property type="evidence" value="ECO:0007669"/>
    <property type="project" value="UniProtKB-KW"/>
</dbReference>
<evidence type="ECO:0000256" key="3">
    <source>
        <dbReference type="ARBA" id="ARBA00022806"/>
    </source>
</evidence>
<proteinExistence type="predicted"/>
<dbReference type="InterPro" id="IPR010222">
    <property type="entry name" value="RNA_helicase_HrpA"/>
</dbReference>
<dbReference type="SMART" id="SM00490">
    <property type="entry name" value="HELICc"/>
    <property type="match status" value="1"/>
</dbReference>
<dbReference type="EMBL" id="SRIO01000010">
    <property type="protein sequence ID" value="TFZ82288.1"/>
    <property type="molecule type" value="Genomic_DNA"/>
</dbReference>
<dbReference type="PROSITE" id="PS51192">
    <property type="entry name" value="HELICASE_ATP_BIND_1"/>
    <property type="match status" value="1"/>
</dbReference>
<organism evidence="7 8">
    <name type="scientific">Candidatus Macondimonas diazotrophica</name>
    <dbReference type="NCBI Taxonomy" id="2305248"/>
    <lineage>
        <taxon>Bacteria</taxon>
        <taxon>Pseudomonadati</taxon>
        <taxon>Pseudomonadota</taxon>
        <taxon>Gammaproteobacteria</taxon>
        <taxon>Chromatiales</taxon>
        <taxon>Ectothiorhodospiraceae</taxon>
        <taxon>Candidatus Macondimonas</taxon>
    </lineage>
</organism>
<dbReference type="NCBIfam" id="TIGR01967">
    <property type="entry name" value="DEAH_box_HrpA"/>
    <property type="match status" value="1"/>
</dbReference>
<dbReference type="InterPro" id="IPR014001">
    <property type="entry name" value="Helicase_ATP-bd"/>
</dbReference>
<dbReference type="PANTHER" id="PTHR18934">
    <property type="entry name" value="ATP-DEPENDENT RNA HELICASE"/>
    <property type="match status" value="1"/>
</dbReference>
<dbReference type="FunFam" id="1.20.120.1080:FF:000005">
    <property type="entry name" value="ATP-dependent helicase HrpA"/>
    <property type="match status" value="1"/>
</dbReference>
<dbReference type="Pfam" id="PF00270">
    <property type="entry name" value="DEAD"/>
    <property type="match status" value="1"/>
</dbReference>
<evidence type="ECO:0000313" key="8">
    <source>
        <dbReference type="Proteomes" id="UP000297890"/>
    </source>
</evidence>
<dbReference type="InterPro" id="IPR048333">
    <property type="entry name" value="HA2_WH"/>
</dbReference>
<dbReference type="SUPFAM" id="SSF52540">
    <property type="entry name" value="P-loop containing nucleoside triphosphate hydrolases"/>
    <property type="match status" value="1"/>
</dbReference>
<dbReference type="GO" id="GO:0003723">
    <property type="term" value="F:RNA binding"/>
    <property type="evidence" value="ECO:0007669"/>
    <property type="project" value="TreeGrafter"/>
</dbReference>
<evidence type="ECO:0000256" key="1">
    <source>
        <dbReference type="ARBA" id="ARBA00022741"/>
    </source>
</evidence>
<gene>
    <name evidence="7" type="primary">hrpA</name>
    <name evidence="7" type="ORF">E4680_08550</name>
</gene>
<dbReference type="InterPro" id="IPR007502">
    <property type="entry name" value="Helicase-assoc_dom"/>
</dbReference>
<dbReference type="EC" id="3.6.4.13" evidence="7"/>
<feature type="domain" description="Helicase ATP-binding" evidence="5">
    <location>
        <begin position="80"/>
        <end position="243"/>
    </location>
</feature>
<keyword evidence="2 7" id="KW-0378">Hydrolase</keyword>
<dbReference type="SMART" id="SM00847">
    <property type="entry name" value="HA2"/>
    <property type="match status" value="1"/>
</dbReference>
<dbReference type="InterPro" id="IPR011545">
    <property type="entry name" value="DEAD/DEAH_box_helicase_dom"/>
</dbReference>
<dbReference type="Gene3D" id="3.40.50.300">
    <property type="entry name" value="P-loop containing nucleotide triphosphate hydrolases"/>
    <property type="match status" value="2"/>
</dbReference>
<dbReference type="Pfam" id="PF00271">
    <property type="entry name" value="Helicase_C"/>
    <property type="match status" value="1"/>
</dbReference>
<feature type="domain" description="Helicase C-terminal" evidence="6">
    <location>
        <begin position="269"/>
        <end position="436"/>
    </location>
</feature>
<dbReference type="CDD" id="cd18791">
    <property type="entry name" value="SF2_C_RHA"/>
    <property type="match status" value="1"/>
</dbReference>
<dbReference type="GO" id="GO:0003724">
    <property type="term" value="F:RNA helicase activity"/>
    <property type="evidence" value="ECO:0007669"/>
    <property type="project" value="UniProtKB-EC"/>
</dbReference>
<keyword evidence="1" id="KW-0547">Nucleotide-binding</keyword>
<evidence type="ECO:0000259" key="6">
    <source>
        <dbReference type="PROSITE" id="PS51194"/>
    </source>
</evidence>